<proteinExistence type="predicted"/>
<dbReference type="InterPro" id="IPR000551">
    <property type="entry name" value="MerR-type_HTH_dom"/>
</dbReference>
<gene>
    <name evidence="3" type="ORF">P8V03_09555</name>
</gene>
<evidence type="ECO:0000313" key="4">
    <source>
        <dbReference type="Proteomes" id="UP001281656"/>
    </source>
</evidence>
<reference evidence="3 4" key="1">
    <citation type="submission" date="2023-04" db="EMBL/GenBank/DDBJ databases">
        <title>Clostridium tannerae sp. nov., isolated from the fecal material of an alpaca.</title>
        <authorList>
            <person name="Miller S."/>
            <person name="Hendry M."/>
            <person name="King J."/>
            <person name="Sankaranarayanan K."/>
            <person name="Lawson P.A."/>
        </authorList>
    </citation>
    <scope>NUCLEOTIDE SEQUENCE [LARGE SCALE GENOMIC DNA]</scope>
    <source>
        <strain evidence="3 4">A1-XYC3</strain>
    </source>
</reference>
<comment type="caution">
    <text evidence="3">The sequence shown here is derived from an EMBL/GenBank/DDBJ whole genome shotgun (WGS) entry which is preliminary data.</text>
</comment>
<keyword evidence="4" id="KW-1185">Reference proteome</keyword>
<dbReference type="PANTHER" id="PTHR30204:SF96">
    <property type="entry name" value="CHROMOSOME-ANCHORING PROTEIN RACA"/>
    <property type="match status" value="1"/>
</dbReference>
<evidence type="ECO:0000313" key="3">
    <source>
        <dbReference type="EMBL" id="MDW8801399.1"/>
    </source>
</evidence>
<dbReference type="SMART" id="SM00422">
    <property type="entry name" value="HTH_MERR"/>
    <property type="match status" value="1"/>
</dbReference>
<dbReference type="Proteomes" id="UP001281656">
    <property type="component" value="Unassembled WGS sequence"/>
</dbReference>
<keyword evidence="1" id="KW-0238">DNA-binding</keyword>
<dbReference type="EMBL" id="JARUJP010000009">
    <property type="protein sequence ID" value="MDW8801399.1"/>
    <property type="molecule type" value="Genomic_DNA"/>
</dbReference>
<organism evidence="3 4">
    <name type="scientific">Clostridium tanneri</name>
    <dbReference type="NCBI Taxonomy" id="3037988"/>
    <lineage>
        <taxon>Bacteria</taxon>
        <taxon>Bacillati</taxon>
        <taxon>Bacillota</taxon>
        <taxon>Clostridia</taxon>
        <taxon>Eubacteriales</taxon>
        <taxon>Clostridiaceae</taxon>
        <taxon>Clostridium</taxon>
    </lineage>
</organism>
<dbReference type="Pfam" id="PF13847">
    <property type="entry name" value="Methyltransf_31"/>
    <property type="match status" value="1"/>
</dbReference>
<dbReference type="InterPro" id="IPR029063">
    <property type="entry name" value="SAM-dependent_MTases_sf"/>
</dbReference>
<protein>
    <submittedName>
        <fullName evidence="3">MerR family transcriptional regulator</fullName>
    </submittedName>
</protein>
<evidence type="ECO:0000259" key="2">
    <source>
        <dbReference type="PROSITE" id="PS50937"/>
    </source>
</evidence>
<evidence type="ECO:0000256" key="1">
    <source>
        <dbReference type="ARBA" id="ARBA00023125"/>
    </source>
</evidence>
<dbReference type="InterPro" id="IPR025714">
    <property type="entry name" value="Methyltranfer_dom"/>
</dbReference>
<dbReference type="PANTHER" id="PTHR30204">
    <property type="entry name" value="REDOX-CYCLING DRUG-SENSING TRANSCRIPTIONAL ACTIVATOR SOXR"/>
    <property type="match status" value="1"/>
</dbReference>
<dbReference type="SUPFAM" id="SSF46955">
    <property type="entry name" value="Putative DNA-binding domain"/>
    <property type="match status" value="1"/>
</dbReference>
<dbReference type="PROSITE" id="PS50937">
    <property type="entry name" value="HTH_MERR_2"/>
    <property type="match status" value="1"/>
</dbReference>
<dbReference type="SUPFAM" id="SSF53335">
    <property type="entry name" value="S-adenosyl-L-methionine-dependent methyltransferases"/>
    <property type="match status" value="1"/>
</dbReference>
<dbReference type="CDD" id="cd02440">
    <property type="entry name" value="AdoMet_MTases"/>
    <property type="match status" value="1"/>
</dbReference>
<dbReference type="Gene3D" id="1.10.1660.10">
    <property type="match status" value="1"/>
</dbReference>
<dbReference type="CDD" id="cd01106">
    <property type="entry name" value="HTH_TipAL-Mta"/>
    <property type="match status" value="1"/>
</dbReference>
<sequence length="399" mass="46490">MSENKEVLYTIGDFADKAGVTLRTLRYYNKIGLLNPSSYNELGHRLYSKKDFGRLQKILTLKFIGLSLDDIANIMKYDLSDNDFKKSLEIQKSIMEEKIHHIQMVIKAIDEAVHMLDNDHLLNWDKFINIINVINIGKKWSEQYENASNLKARIRIHELFSTNTQGWMNWFFEQIDIPDNASILELGCGDGTLWKKNFRRIPADSKITLTDFSQGMIRDAQKNLGTKSKRFNFEQVDVQSIPFESCSFDIVIANHMLYHVLDKEKAFSEIRRVLKPNGCFYASTIGKNHMKEMRDIITKLNCENITSESWSETESFQLENGFTQVSKWFKEVKLKRYNDSLKVKTPMPLIDYIFSMPGNTGEVYDEKKLQQLVIFLEKEINRSGEIYITKDTGFFQGKK</sequence>
<dbReference type="InterPro" id="IPR009061">
    <property type="entry name" value="DNA-bd_dom_put_sf"/>
</dbReference>
<accession>A0ABU4JTA5</accession>
<dbReference type="Pfam" id="PF13411">
    <property type="entry name" value="MerR_1"/>
    <property type="match status" value="1"/>
</dbReference>
<dbReference type="RefSeq" id="WP_318797992.1">
    <property type="nucleotide sequence ID" value="NZ_JARUJP010000009.1"/>
</dbReference>
<name>A0ABU4JTA5_9CLOT</name>
<feature type="domain" description="HTH merR-type" evidence="2">
    <location>
        <begin position="8"/>
        <end position="77"/>
    </location>
</feature>
<dbReference type="PRINTS" id="PR00040">
    <property type="entry name" value="HTHMERR"/>
</dbReference>
<dbReference type="InterPro" id="IPR047057">
    <property type="entry name" value="MerR_fam"/>
</dbReference>
<dbReference type="Gene3D" id="3.40.50.150">
    <property type="entry name" value="Vaccinia Virus protein VP39"/>
    <property type="match status" value="1"/>
</dbReference>